<keyword evidence="2 4" id="KW-0808">Transferase</keyword>
<protein>
    <recommendedName>
        <fullName evidence="4">Leucyl/phenylalanyl-tRNA--protein transferase</fullName>
        <ecNumber evidence="4">2.3.2.6</ecNumber>
    </recommendedName>
    <alternativeName>
        <fullName evidence="4">L/F-transferase</fullName>
    </alternativeName>
    <alternativeName>
        <fullName evidence="4">Leucyltransferase</fullName>
    </alternativeName>
    <alternativeName>
        <fullName evidence="4">Phenyalanyltransferase</fullName>
    </alternativeName>
</protein>
<comment type="caution">
    <text evidence="5">The sequence shown here is derived from an EMBL/GenBank/DDBJ whole genome shotgun (WGS) entry which is preliminary data.</text>
</comment>
<gene>
    <name evidence="4" type="primary">aat</name>
    <name evidence="5" type="ORF">EJ913_03925</name>
</gene>
<dbReference type="Pfam" id="PF03588">
    <property type="entry name" value="Leu_Phe_trans"/>
    <property type="match status" value="1"/>
</dbReference>
<dbReference type="EMBL" id="RZIJ01000002">
    <property type="protein sequence ID" value="RUQ75018.1"/>
    <property type="molecule type" value="Genomic_DNA"/>
</dbReference>
<dbReference type="InterPro" id="IPR004616">
    <property type="entry name" value="Leu/Phe-tRNA_Trfase"/>
</dbReference>
<comment type="catalytic activity">
    <reaction evidence="4">
        <text>N-terminal L-lysyl-[protein] + L-leucyl-tRNA(Leu) = N-terminal L-leucyl-L-lysyl-[protein] + tRNA(Leu) + H(+)</text>
        <dbReference type="Rhea" id="RHEA:12340"/>
        <dbReference type="Rhea" id="RHEA-COMP:9613"/>
        <dbReference type="Rhea" id="RHEA-COMP:9622"/>
        <dbReference type="Rhea" id="RHEA-COMP:12670"/>
        <dbReference type="Rhea" id="RHEA-COMP:12671"/>
        <dbReference type="ChEBI" id="CHEBI:15378"/>
        <dbReference type="ChEBI" id="CHEBI:65249"/>
        <dbReference type="ChEBI" id="CHEBI:78442"/>
        <dbReference type="ChEBI" id="CHEBI:78494"/>
        <dbReference type="ChEBI" id="CHEBI:133043"/>
        <dbReference type="EC" id="2.3.2.6"/>
    </reaction>
</comment>
<dbReference type="FunFam" id="3.40.630.70:FF:000001">
    <property type="entry name" value="Leucyl/phenylalanyl-tRNA--protein transferase"/>
    <property type="match status" value="1"/>
</dbReference>
<comment type="catalytic activity">
    <reaction evidence="4">
        <text>L-phenylalanyl-tRNA(Phe) + an N-terminal L-alpha-aminoacyl-[protein] = an N-terminal L-phenylalanyl-L-alpha-aminoacyl-[protein] + tRNA(Phe)</text>
        <dbReference type="Rhea" id="RHEA:43632"/>
        <dbReference type="Rhea" id="RHEA-COMP:9668"/>
        <dbReference type="Rhea" id="RHEA-COMP:9699"/>
        <dbReference type="Rhea" id="RHEA-COMP:10636"/>
        <dbReference type="Rhea" id="RHEA-COMP:10637"/>
        <dbReference type="ChEBI" id="CHEBI:78442"/>
        <dbReference type="ChEBI" id="CHEBI:78531"/>
        <dbReference type="ChEBI" id="CHEBI:78597"/>
        <dbReference type="ChEBI" id="CHEBI:83561"/>
        <dbReference type="EC" id="2.3.2.6"/>
    </reaction>
</comment>
<accession>A0A3S0V8D0</accession>
<evidence type="ECO:0000313" key="5">
    <source>
        <dbReference type="EMBL" id="RUQ75018.1"/>
    </source>
</evidence>
<dbReference type="GO" id="GO:0030163">
    <property type="term" value="P:protein catabolic process"/>
    <property type="evidence" value="ECO:0007669"/>
    <property type="project" value="UniProtKB-UniRule"/>
</dbReference>
<keyword evidence="3 4" id="KW-0012">Acyltransferase</keyword>
<evidence type="ECO:0000256" key="4">
    <source>
        <dbReference type="HAMAP-Rule" id="MF_00688"/>
    </source>
</evidence>
<comment type="catalytic activity">
    <reaction evidence="4">
        <text>N-terminal L-arginyl-[protein] + L-leucyl-tRNA(Leu) = N-terminal L-leucyl-L-arginyl-[protein] + tRNA(Leu) + H(+)</text>
        <dbReference type="Rhea" id="RHEA:50416"/>
        <dbReference type="Rhea" id="RHEA-COMP:9613"/>
        <dbReference type="Rhea" id="RHEA-COMP:9622"/>
        <dbReference type="Rhea" id="RHEA-COMP:12672"/>
        <dbReference type="Rhea" id="RHEA-COMP:12673"/>
        <dbReference type="ChEBI" id="CHEBI:15378"/>
        <dbReference type="ChEBI" id="CHEBI:64719"/>
        <dbReference type="ChEBI" id="CHEBI:78442"/>
        <dbReference type="ChEBI" id="CHEBI:78494"/>
        <dbReference type="ChEBI" id="CHEBI:133044"/>
        <dbReference type="EC" id="2.3.2.6"/>
    </reaction>
</comment>
<dbReference type="RefSeq" id="WP_126994989.1">
    <property type="nucleotide sequence ID" value="NZ_JBNPXW010000002.1"/>
</dbReference>
<dbReference type="PANTHER" id="PTHR30098:SF2">
    <property type="entry name" value="LEUCYL_PHENYLALANYL-TRNA--PROTEIN TRANSFERASE"/>
    <property type="match status" value="1"/>
</dbReference>
<dbReference type="GO" id="GO:0008914">
    <property type="term" value="F:leucyl-tRNA--protein transferase activity"/>
    <property type="evidence" value="ECO:0007669"/>
    <property type="project" value="UniProtKB-UniRule"/>
</dbReference>
<dbReference type="InterPro" id="IPR042203">
    <property type="entry name" value="Leu/Phe-tRNA_Trfase_C"/>
</dbReference>
<dbReference type="HAMAP" id="MF_00688">
    <property type="entry name" value="Leu_Phe_trans"/>
    <property type="match status" value="1"/>
</dbReference>
<evidence type="ECO:0000313" key="6">
    <source>
        <dbReference type="Proteomes" id="UP000280346"/>
    </source>
</evidence>
<dbReference type="AlphaFoldDB" id="A0A3S0V8D0"/>
<dbReference type="InterPro" id="IPR016181">
    <property type="entry name" value="Acyl_CoA_acyltransferase"/>
</dbReference>
<dbReference type="OrthoDB" id="9790282at2"/>
<dbReference type="Gene3D" id="3.30.70.3550">
    <property type="entry name" value="Leucyl/phenylalanyl-tRNA-protein transferase, N-terminal domain"/>
    <property type="match status" value="1"/>
</dbReference>
<organism evidence="5 6">
    <name type="scientific">Azospirillum doebereinerae</name>
    <dbReference type="NCBI Taxonomy" id="92933"/>
    <lineage>
        <taxon>Bacteria</taxon>
        <taxon>Pseudomonadati</taxon>
        <taxon>Pseudomonadota</taxon>
        <taxon>Alphaproteobacteria</taxon>
        <taxon>Rhodospirillales</taxon>
        <taxon>Azospirillaceae</taxon>
        <taxon>Azospirillum</taxon>
    </lineage>
</organism>
<dbReference type="SUPFAM" id="SSF55729">
    <property type="entry name" value="Acyl-CoA N-acyltransferases (Nat)"/>
    <property type="match status" value="1"/>
</dbReference>
<sequence>MFTLSAPMLLRAYAAGIFPMAESAESKELHWFDPERRGILPLDGFHVARSLRRTVRRGVFELRFDSAFQQVIESCAETTVDRPKTWINDDIVRLYTELFEAGFAHSVECWREGRLVGGLYGVSIGGAYFGESMFSRETDASKVALVHLVARLRAAGFTLLDTQFVTEHLGHFGALEIPRAEYRRRLNRALEVRTDFTGADQTHAIAALLDGTQG</sequence>
<dbReference type="NCBIfam" id="TIGR00667">
    <property type="entry name" value="aat"/>
    <property type="match status" value="1"/>
</dbReference>
<dbReference type="GO" id="GO:0005737">
    <property type="term" value="C:cytoplasm"/>
    <property type="evidence" value="ECO:0007669"/>
    <property type="project" value="UniProtKB-SubCell"/>
</dbReference>
<keyword evidence="1 4" id="KW-0963">Cytoplasm</keyword>
<dbReference type="Proteomes" id="UP000280346">
    <property type="component" value="Unassembled WGS sequence"/>
</dbReference>
<evidence type="ECO:0000256" key="2">
    <source>
        <dbReference type="ARBA" id="ARBA00022679"/>
    </source>
</evidence>
<dbReference type="Gene3D" id="3.40.630.70">
    <property type="entry name" value="Leucyl/phenylalanyl-tRNA-protein transferase, C-terminal domain"/>
    <property type="match status" value="1"/>
</dbReference>
<evidence type="ECO:0000256" key="3">
    <source>
        <dbReference type="ARBA" id="ARBA00023315"/>
    </source>
</evidence>
<keyword evidence="6" id="KW-1185">Reference proteome</keyword>
<comment type="similarity">
    <text evidence="4">Belongs to the L/F-transferase family.</text>
</comment>
<reference evidence="5 6" key="1">
    <citation type="submission" date="2018-12" db="EMBL/GenBank/DDBJ databases">
        <authorList>
            <person name="Yang Y."/>
        </authorList>
    </citation>
    <scope>NUCLEOTIDE SEQUENCE [LARGE SCALE GENOMIC DNA]</scope>
    <source>
        <strain evidence="5 6">GSF71</strain>
    </source>
</reference>
<evidence type="ECO:0000256" key="1">
    <source>
        <dbReference type="ARBA" id="ARBA00022490"/>
    </source>
</evidence>
<name>A0A3S0V8D0_9PROT</name>
<comment type="subcellular location">
    <subcellularLocation>
        <location evidence="4">Cytoplasm</location>
    </subcellularLocation>
</comment>
<comment type="function">
    <text evidence="4">Functions in the N-end rule pathway of protein degradation where it conjugates Leu, Phe and, less efficiently, Met from aminoacyl-tRNAs to the N-termini of proteins containing an N-terminal arginine or lysine.</text>
</comment>
<proteinExistence type="inferred from homology"/>
<dbReference type="EC" id="2.3.2.6" evidence="4"/>
<dbReference type="PANTHER" id="PTHR30098">
    <property type="entry name" value="LEUCYL/PHENYLALANYL-TRNA--PROTEIN TRANSFERASE"/>
    <property type="match status" value="1"/>
</dbReference>
<dbReference type="InterPro" id="IPR042221">
    <property type="entry name" value="Leu/Phe-tRNA_Trfase_N"/>
</dbReference>